<proteinExistence type="predicted"/>
<sequence length="54" mass="5819">MGHKLASLKHVSHNSRLAPVSFGNVRMRGTSKATATATAPLFFTASISSYPRRC</sequence>
<reference evidence="1 2" key="1">
    <citation type="submission" date="2015-11" db="EMBL/GenBank/DDBJ databases">
        <title>Exploring the genomic traits of fungus-feeding bacterial genus Collimonas.</title>
        <authorList>
            <person name="Song C."/>
            <person name="Schmidt R."/>
            <person name="de Jager V."/>
            <person name="Krzyzanowska D."/>
            <person name="Jongedijk E."/>
            <person name="Cankar K."/>
            <person name="Beekwilder J."/>
            <person name="van Veen A."/>
            <person name="de Boer W."/>
            <person name="van Veen J.A."/>
            <person name="Garbeva P."/>
        </authorList>
    </citation>
    <scope>NUCLEOTIDE SEQUENCE [LARGE SCALE GENOMIC DNA]</scope>
    <source>
        <strain evidence="1 2">Ter91</strain>
    </source>
</reference>
<dbReference type="KEGG" id="cpra:CPter91_0250"/>
<dbReference type="AlphaFoldDB" id="A0A127PXZ9"/>
<dbReference type="PATRIC" id="fig|279113.9.peg.256"/>
<evidence type="ECO:0000313" key="2">
    <source>
        <dbReference type="Proteomes" id="UP000074561"/>
    </source>
</evidence>
<evidence type="ECO:0000313" key="1">
    <source>
        <dbReference type="EMBL" id="AMP02649.1"/>
    </source>
</evidence>
<protein>
    <submittedName>
        <fullName evidence="1">Uncharacterized protein</fullName>
    </submittedName>
</protein>
<name>A0A127PXZ9_9BURK</name>
<dbReference type="EMBL" id="CP013234">
    <property type="protein sequence ID" value="AMP02649.1"/>
    <property type="molecule type" value="Genomic_DNA"/>
</dbReference>
<gene>
    <name evidence="1" type="ORF">CPter91_0250</name>
</gene>
<dbReference type="Proteomes" id="UP000074561">
    <property type="component" value="Chromosome"/>
</dbReference>
<organism evidence="1 2">
    <name type="scientific">Collimonas pratensis</name>
    <dbReference type="NCBI Taxonomy" id="279113"/>
    <lineage>
        <taxon>Bacteria</taxon>
        <taxon>Pseudomonadati</taxon>
        <taxon>Pseudomonadota</taxon>
        <taxon>Betaproteobacteria</taxon>
        <taxon>Burkholderiales</taxon>
        <taxon>Oxalobacteraceae</taxon>
        <taxon>Collimonas</taxon>
    </lineage>
</organism>
<accession>A0A127PXZ9</accession>